<organism evidence="2 3">
    <name type="scientific">Frigoriglobus tundricola</name>
    <dbReference type="NCBI Taxonomy" id="2774151"/>
    <lineage>
        <taxon>Bacteria</taxon>
        <taxon>Pseudomonadati</taxon>
        <taxon>Planctomycetota</taxon>
        <taxon>Planctomycetia</taxon>
        <taxon>Gemmatales</taxon>
        <taxon>Gemmataceae</taxon>
        <taxon>Frigoriglobus</taxon>
    </lineage>
</organism>
<dbReference type="KEGG" id="ftj:FTUN_3898"/>
<protein>
    <submittedName>
        <fullName evidence="2">Replicative DNA helicase</fullName>
        <ecNumber evidence="2">3.6.1.-</ecNumber>
    </submittedName>
</protein>
<dbReference type="Proteomes" id="UP000503447">
    <property type="component" value="Chromosome"/>
</dbReference>
<keyword evidence="2" id="KW-0378">Hydrolase</keyword>
<dbReference type="EC" id="3.6.1.-" evidence="2"/>
<evidence type="ECO:0000313" key="2">
    <source>
        <dbReference type="EMBL" id="QJW96341.1"/>
    </source>
</evidence>
<feature type="transmembrane region" description="Helical" evidence="1">
    <location>
        <begin position="98"/>
        <end position="118"/>
    </location>
</feature>
<keyword evidence="3" id="KW-1185">Reference proteome</keyword>
<gene>
    <name evidence="2" type="ORF">FTUN_3898</name>
</gene>
<evidence type="ECO:0000256" key="1">
    <source>
        <dbReference type="SAM" id="Phobius"/>
    </source>
</evidence>
<reference evidence="3" key="1">
    <citation type="submission" date="2020-05" db="EMBL/GenBank/DDBJ databases">
        <title>Frigoriglobus tundricola gen. nov., sp. nov., a psychrotolerant cellulolytic planctomycete of the family Gemmataceae with two divergent copies of 16S rRNA gene.</title>
        <authorList>
            <person name="Kulichevskaya I.S."/>
            <person name="Ivanova A.A."/>
            <person name="Naumoff D.G."/>
            <person name="Beletsky A.V."/>
            <person name="Rijpstra W.I.C."/>
            <person name="Sinninghe Damste J.S."/>
            <person name="Mardanov A.V."/>
            <person name="Ravin N.V."/>
            <person name="Dedysh S.N."/>
        </authorList>
    </citation>
    <scope>NUCLEOTIDE SEQUENCE [LARGE SCALE GENOMIC DNA]</scope>
    <source>
        <strain evidence="3">PL17</strain>
    </source>
</reference>
<keyword evidence="2" id="KW-0067">ATP-binding</keyword>
<accession>A0A6M5YSR7</accession>
<dbReference type="AlphaFoldDB" id="A0A6M5YSR7"/>
<keyword evidence="1" id="KW-1133">Transmembrane helix</keyword>
<name>A0A6M5YSR7_9BACT</name>
<dbReference type="GO" id="GO:0004386">
    <property type="term" value="F:helicase activity"/>
    <property type="evidence" value="ECO:0007669"/>
    <property type="project" value="UniProtKB-KW"/>
</dbReference>
<keyword evidence="1" id="KW-0812">Transmembrane</keyword>
<evidence type="ECO:0000313" key="3">
    <source>
        <dbReference type="Proteomes" id="UP000503447"/>
    </source>
</evidence>
<keyword evidence="2" id="KW-0347">Helicase</keyword>
<keyword evidence="2" id="KW-0547">Nucleotide-binding</keyword>
<dbReference type="RefSeq" id="WP_171471945.1">
    <property type="nucleotide sequence ID" value="NZ_CP053452.2"/>
</dbReference>
<dbReference type="EMBL" id="CP053452">
    <property type="protein sequence ID" value="QJW96341.1"/>
    <property type="molecule type" value="Genomic_DNA"/>
</dbReference>
<sequence length="269" mass="28307">MKCQAVQNQILALPDPRELPPALRSHVLACAACQAWARQAARLEGLLEQMFVPPAPAEKKEALLGELMAADPVIRSMATPATRPTFGPAAVRFLGRNASYVGGLAAAVLVAFGAYLLVGNRSPGTKETALTHKHPLLEKLVARDVAMARADTPAKQLEVLTGMADDIASDTRGMARLASGAELKQMAGWYEKVVAEGIVPQARGLPTEMPAADKARLIDGLAAKLDAEAVEAEKVAREAPPDAQTALKRMADAARDGEKLLRAAAPGGK</sequence>
<keyword evidence="1" id="KW-0472">Membrane</keyword>
<proteinExistence type="predicted"/>
<dbReference type="GO" id="GO:0016787">
    <property type="term" value="F:hydrolase activity"/>
    <property type="evidence" value="ECO:0007669"/>
    <property type="project" value="UniProtKB-KW"/>
</dbReference>